<proteinExistence type="inferred from homology"/>
<comment type="similarity">
    <text evidence="1">Belongs to the UPF0337 (CsbD) family.</text>
</comment>
<dbReference type="Gene3D" id="1.10.1470.10">
    <property type="entry name" value="YjbJ"/>
    <property type="match status" value="1"/>
</dbReference>
<accession>A0A7W9FGG1</accession>
<dbReference type="EMBL" id="JACHOR010000003">
    <property type="protein sequence ID" value="MBB5746623.1"/>
    <property type="molecule type" value="Genomic_DNA"/>
</dbReference>
<dbReference type="Proteomes" id="UP000545037">
    <property type="component" value="Unassembled WGS sequence"/>
</dbReference>
<dbReference type="SUPFAM" id="SSF69047">
    <property type="entry name" value="Hypothetical protein YjbJ"/>
    <property type="match status" value="1"/>
</dbReference>
<sequence length="57" mass="5959">MADQDQFKGAAKEVGGNIKEGLGKLTGNEKLQAEGKLDQAEGAVQKKVGDVKSDLKS</sequence>
<comment type="caution">
    <text evidence="3">The sequence shown here is derived from an EMBL/GenBank/DDBJ whole genome shotgun (WGS) entry which is preliminary data.</text>
</comment>
<dbReference type="Pfam" id="PF05532">
    <property type="entry name" value="CsbD"/>
    <property type="match status" value="1"/>
</dbReference>
<feature type="domain" description="CsbD-like" evidence="2">
    <location>
        <begin position="5"/>
        <end position="56"/>
    </location>
</feature>
<evidence type="ECO:0000313" key="4">
    <source>
        <dbReference type="Proteomes" id="UP000545037"/>
    </source>
</evidence>
<organism evidence="3 4">
    <name type="scientific">Brevundimonas variabilis</name>
    <dbReference type="NCBI Taxonomy" id="74312"/>
    <lineage>
        <taxon>Bacteria</taxon>
        <taxon>Pseudomonadati</taxon>
        <taxon>Pseudomonadota</taxon>
        <taxon>Alphaproteobacteria</taxon>
        <taxon>Caulobacterales</taxon>
        <taxon>Caulobacteraceae</taxon>
        <taxon>Brevundimonas</taxon>
    </lineage>
</organism>
<dbReference type="InterPro" id="IPR008462">
    <property type="entry name" value="CsbD"/>
</dbReference>
<evidence type="ECO:0000313" key="3">
    <source>
        <dbReference type="EMBL" id="MBB5746623.1"/>
    </source>
</evidence>
<dbReference type="InterPro" id="IPR036629">
    <property type="entry name" value="YjbJ_sf"/>
</dbReference>
<dbReference type="RefSeq" id="WP_183213567.1">
    <property type="nucleotide sequence ID" value="NZ_JACHOR010000003.1"/>
</dbReference>
<evidence type="ECO:0000256" key="1">
    <source>
        <dbReference type="ARBA" id="ARBA00009129"/>
    </source>
</evidence>
<gene>
    <name evidence="3" type="ORF">GGR13_002227</name>
</gene>
<dbReference type="AlphaFoldDB" id="A0A7W9FGG1"/>
<reference evidence="3 4" key="1">
    <citation type="submission" date="2020-08" db="EMBL/GenBank/DDBJ databases">
        <title>Genomic Encyclopedia of Type Strains, Phase IV (KMG-IV): sequencing the most valuable type-strain genomes for metagenomic binning, comparative biology and taxonomic classification.</title>
        <authorList>
            <person name="Goeker M."/>
        </authorList>
    </citation>
    <scope>NUCLEOTIDE SEQUENCE [LARGE SCALE GENOMIC DNA]</scope>
    <source>
        <strain evidence="3 4">DSM 4737</strain>
    </source>
</reference>
<protein>
    <submittedName>
        <fullName evidence="3">Uncharacterized protein YjbJ (UPF0337 family)</fullName>
    </submittedName>
</protein>
<keyword evidence="4" id="KW-1185">Reference proteome</keyword>
<evidence type="ECO:0000259" key="2">
    <source>
        <dbReference type="Pfam" id="PF05532"/>
    </source>
</evidence>
<name>A0A7W9FGG1_9CAUL</name>